<reference evidence="4 5" key="2">
    <citation type="submission" date="2018-11" db="EMBL/GenBank/DDBJ databases">
        <authorList>
            <consortium name="Pathogen Informatics"/>
        </authorList>
    </citation>
    <scope>NUCLEOTIDE SEQUENCE [LARGE SCALE GENOMIC DNA]</scope>
</reference>
<dbReference type="AlphaFoldDB" id="A0A183EG99"/>
<sequence>MFVFEVVTHPGHCHSLSHAWLLCRHREELAALFDRAIGNVSIVSVEVEADTKYPKGAAQVVFSNRESYITAIATHRIVFPSIDKEKEMEIKPYLLDSVPCECCNGRSTRYLCPEVCCLLYLCETCWIETHRQRQLLSHKPMTKGRHSAPFGNISNSGISTNNPNQRTGHPKDKQTCHCSKFPL</sequence>
<evidence type="ECO:0000256" key="2">
    <source>
        <dbReference type="SAM" id="MobiDB-lite"/>
    </source>
</evidence>
<dbReference type="EMBL" id="UYRT01089552">
    <property type="protein sequence ID" value="VDN35055.1"/>
    <property type="molecule type" value="Genomic_DNA"/>
</dbReference>
<evidence type="ECO:0000313" key="6">
    <source>
        <dbReference type="WBParaSite" id="GPUH_0002001501-mRNA-1"/>
    </source>
</evidence>
<dbReference type="InterPro" id="IPR012677">
    <property type="entry name" value="Nucleotide-bd_a/b_plait_sf"/>
</dbReference>
<dbReference type="GO" id="GO:0043005">
    <property type="term" value="C:neuron projection"/>
    <property type="evidence" value="ECO:0007669"/>
    <property type="project" value="TreeGrafter"/>
</dbReference>
<dbReference type="OrthoDB" id="10033548at2759"/>
<dbReference type="SUPFAM" id="SSF54928">
    <property type="entry name" value="RNA-binding domain, RBD"/>
    <property type="match status" value="1"/>
</dbReference>
<dbReference type="GO" id="GO:2000766">
    <property type="term" value="P:negative regulation of cytoplasmic translation"/>
    <property type="evidence" value="ECO:0007669"/>
    <property type="project" value="TreeGrafter"/>
</dbReference>
<keyword evidence="1" id="KW-0694">RNA-binding</keyword>
<dbReference type="GO" id="GO:0000900">
    <property type="term" value="F:mRNA regulatory element binding translation repressor activity"/>
    <property type="evidence" value="ECO:0007669"/>
    <property type="project" value="TreeGrafter"/>
</dbReference>
<protein>
    <submittedName>
        <fullName evidence="6">CEBP_ZZ domain-containing protein</fullName>
    </submittedName>
</protein>
<dbReference type="InterPro" id="IPR038446">
    <property type="entry name" value="CEBP_ZZ_sf"/>
</dbReference>
<dbReference type="Gene3D" id="4.10.640.40">
    <property type="entry name" value="Cytoplasmic polyadenylation element-binding protein, ZZ domain"/>
    <property type="match status" value="1"/>
</dbReference>
<reference evidence="6" key="1">
    <citation type="submission" date="2016-06" db="UniProtKB">
        <authorList>
            <consortium name="WormBaseParasite"/>
        </authorList>
    </citation>
    <scope>IDENTIFICATION</scope>
</reference>
<keyword evidence="5" id="KW-1185">Reference proteome</keyword>
<dbReference type="InterPro" id="IPR035979">
    <property type="entry name" value="RBD_domain_sf"/>
</dbReference>
<dbReference type="GO" id="GO:0003730">
    <property type="term" value="F:mRNA 3'-UTR binding"/>
    <property type="evidence" value="ECO:0007669"/>
    <property type="project" value="InterPro"/>
</dbReference>
<feature type="domain" description="Cytoplasmic polyadenylation element-binding protein ZZ" evidence="3">
    <location>
        <begin position="86"/>
        <end position="143"/>
    </location>
</feature>
<dbReference type="WBParaSite" id="GPUH_0002001501-mRNA-1">
    <property type="protein sequence ID" value="GPUH_0002001501-mRNA-1"/>
    <property type="gene ID" value="GPUH_0002001501"/>
</dbReference>
<feature type="compositionally biased region" description="Low complexity" evidence="2">
    <location>
        <begin position="151"/>
        <end position="164"/>
    </location>
</feature>
<dbReference type="Pfam" id="PF16366">
    <property type="entry name" value="CEBP_ZZ"/>
    <property type="match status" value="1"/>
</dbReference>
<dbReference type="GO" id="GO:0043022">
    <property type="term" value="F:ribosome binding"/>
    <property type="evidence" value="ECO:0007669"/>
    <property type="project" value="TreeGrafter"/>
</dbReference>
<dbReference type="GO" id="GO:0005737">
    <property type="term" value="C:cytoplasm"/>
    <property type="evidence" value="ECO:0007669"/>
    <property type="project" value="TreeGrafter"/>
</dbReference>
<accession>A0A183EG99</accession>
<dbReference type="Gene3D" id="3.30.70.330">
    <property type="match status" value="1"/>
</dbReference>
<evidence type="ECO:0000256" key="1">
    <source>
        <dbReference type="ARBA" id="ARBA00022884"/>
    </source>
</evidence>
<dbReference type="PANTHER" id="PTHR12566:SF6">
    <property type="entry name" value="FOG-1 PROTEIN"/>
    <property type="match status" value="1"/>
</dbReference>
<dbReference type="GO" id="GO:0045202">
    <property type="term" value="C:synapse"/>
    <property type="evidence" value="ECO:0007669"/>
    <property type="project" value="TreeGrafter"/>
</dbReference>
<evidence type="ECO:0000259" key="3">
    <source>
        <dbReference type="Pfam" id="PF16366"/>
    </source>
</evidence>
<name>A0A183EG99_9BILA</name>
<dbReference type="GO" id="GO:0008135">
    <property type="term" value="F:translation factor activity, RNA binding"/>
    <property type="evidence" value="ECO:0007669"/>
    <property type="project" value="TreeGrafter"/>
</dbReference>
<gene>
    <name evidence="4" type="ORF">GPUH_LOCUS19990</name>
</gene>
<feature type="region of interest" description="Disordered" evidence="2">
    <location>
        <begin position="138"/>
        <end position="174"/>
    </location>
</feature>
<dbReference type="InterPro" id="IPR034819">
    <property type="entry name" value="CPEB"/>
</dbReference>
<dbReference type="InterPro" id="IPR032296">
    <property type="entry name" value="CEBP_ZZ"/>
</dbReference>
<dbReference type="PANTHER" id="PTHR12566">
    <property type="entry name" value="CYTOPLASMIC POLYADENYLATION ELEMENT BINDING PROTEIN CPEB"/>
    <property type="match status" value="1"/>
</dbReference>
<proteinExistence type="predicted"/>
<evidence type="ECO:0000313" key="5">
    <source>
        <dbReference type="Proteomes" id="UP000271098"/>
    </source>
</evidence>
<evidence type="ECO:0000313" key="4">
    <source>
        <dbReference type="EMBL" id="VDN35055.1"/>
    </source>
</evidence>
<dbReference type="Proteomes" id="UP000271098">
    <property type="component" value="Unassembled WGS sequence"/>
</dbReference>
<organism evidence="6">
    <name type="scientific">Gongylonema pulchrum</name>
    <dbReference type="NCBI Taxonomy" id="637853"/>
    <lineage>
        <taxon>Eukaryota</taxon>
        <taxon>Metazoa</taxon>
        <taxon>Ecdysozoa</taxon>
        <taxon>Nematoda</taxon>
        <taxon>Chromadorea</taxon>
        <taxon>Rhabditida</taxon>
        <taxon>Spirurina</taxon>
        <taxon>Spiruromorpha</taxon>
        <taxon>Spiruroidea</taxon>
        <taxon>Gongylonematidae</taxon>
        <taxon>Gongylonema</taxon>
    </lineage>
</organism>
<dbReference type="GO" id="GO:0005634">
    <property type="term" value="C:nucleus"/>
    <property type="evidence" value="ECO:0007669"/>
    <property type="project" value="TreeGrafter"/>
</dbReference>